<feature type="region of interest" description="Disordered" evidence="7">
    <location>
        <begin position="295"/>
        <end position="318"/>
    </location>
</feature>
<dbReference type="SUPFAM" id="SSF50249">
    <property type="entry name" value="Nucleic acid-binding proteins"/>
    <property type="match status" value="1"/>
</dbReference>
<evidence type="ECO:0000313" key="10">
    <source>
        <dbReference type="EMBL" id="NDW21811.1"/>
    </source>
</evidence>
<keyword evidence="3" id="KW-0235">DNA replication</keyword>
<evidence type="ECO:0000256" key="6">
    <source>
        <dbReference type="ARBA" id="ARBA00034003"/>
    </source>
</evidence>
<accession>A0A6L9MVG5</accession>
<comment type="caution">
    <text evidence="10">The sequence shown here is derived from an EMBL/GenBank/DDBJ whole genome shotgun (WGS) entry which is preliminary data.</text>
</comment>
<sequence length="318" mass="36487">MKTNKMVLIWIAVLSLLLCDVSSAGMLNNAQQLASRYTVSHQSVKISDYLVSEKLDGIRARWTGEELLTRTGHPISAPEWFTQSWPRKMLDGELWLGRGKFEETASIVLSDTPDERWRTITFMVFDMPHSKQTFEKRVDEIKRIIAKTKSSALMAIPQYGLDTHEALQAALNKITDAGGEGLMLHYRHARYTHGRSSHLLKLKKHEDSEAKVIAHIKGKGKFKSMLGSLLVQTAEGVQFKLGTGFSNEERLHPPHIGQWVTYKYYGYTGTGKPRFASFMHVRPQKDLQHNIRAFNEQVPNEHRTRQRKKHSNKKHRDE</sequence>
<reference evidence="10 11" key="1">
    <citation type="submission" date="2020-01" db="EMBL/GenBank/DDBJ databases">
        <title>Genomes of bacteria type strains.</title>
        <authorList>
            <person name="Chen J."/>
            <person name="Zhu S."/>
            <person name="Yang J."/>
        </authorList>
    </citation>
    <scope>NUCLEOTIDE SEQUENCE [LARGE SCALE GENOMIC DNA]</scope>
    <source>
        <strain evidence="10 11">LMG 22958</strain>
    </source>
</reference>
<dbReference type="InterPro" id="IPR012310">
    <property type="entry name" value="DNA_ligase_ATP-dep_cent"/>
</dbReference>
<name>A0A6L9MVG5_9ALTE</name>
<evidence type="ECO:0000256" key="3">
    <source>
        <dbReference type="ARBA" id="ARBA00022705"/>
    </source>
</evidence>
<dbReference type="InterPro" id="IPR050326">
    <property type="entry name" value="NAD_dep_DNA_ligaseB"/>
</dbReference>
<organism evidence="10 11">
    <name type="scientific">Alteromonas hispanica</name>
    <dbReference type="NCBI Taxonomy" id="315421"/>
    <lineage>
        <taxon>Bacteria</taxon>
        <taxon>Pseudomonadati</taxon>
        <taxon>Pseudomonadota</taxon>
        <taxon>Gammaproteobacteria</taxon>
        <taxon>Alteromonadales</taxon>
        <taxon>Alteromonadaceae</taxon>
        <taxon>Alteromonas/Salinimonas group</taxon>
        <taxon>Alteromonas</taxon>
    </lineage>
</organism>
<evidence type="ECO:0000256" key="2">
    <source>
        <dbReference type="ARBA" id="ARBA00022598"/>
    </source>
</evidence>
<comment type="catalytic activity">
    <reaction evidence="6">
        <text>ATP + (deoxyribonucleotide)n-3'-hydroxyl + 5'-phospho-(deoxyribonucleotide)m = (deoxyribonucleotide)n+m + AMP + diphosphate.</text>
        <dbReference type="EC" id="6.5.1.1"/>
    </reaction>
</comment>
<dbReference type="AlphaFoldDB" id="A0A6L9MVG5"/>
<keyword evidence="4" id="KW-0227">DNA damage</keyword>
<evidence type="ECO:0000256" key="4">
    <source>
        <dbReference type="ARBA" id="ARBA00022763"/>
    </source>
</evidence>
<feature type="compositionally biased region" description="Basic residues" evidence="7">
    <location>
        <begin position="304"/>
        <end position="318"/>
    </location>
</feature>
<evidence type="ECO:0000256" key="7">
    <source>
        <dbReference type="SAM" id="MobiDB-lite"/>
    </source>
</evidence>
<comment type="cofactor">
    <cofactor evidence="1">
        <name>a divalent metal cation</name>
        <dbReference type="ChEBI" id="CHEBI:60240"/>
    </cofactor>
</comment>
<dbReference type="Gene3D" id="2.40.50.140">
    <property type="entry name" value="Nucleic acid-binding proteins"/>
    <property type="match status" value="1"/>
</dbReference>
<dbReference type="GO" id="GO:0006281">
    <property type="term" value="P:DNA repair"/>
    <property type="evidence" value="ECO:0007669"/>
    <property type="project" value="UniProtKB-KW"/>
</dbReference>
<dbReference type="GO" id="GO:0005524">
    <property type="term" value="F:ATP binding"/>
    <property type="evidence" value="ECO:0007669"/>
    <property type="project" value="InterPro"/>
</dbReference>
<proteinExistence type="predicted"/>
<evidence type="ECO:0000256" key="5">
    <source>
        <dbReference type="ARBA" id="ARBA00023204"/>
    </source>
</evidence>
<dbReference type="Proteomes" id="UP000478837">
    <property type="component" value="Unassembled WGS sequence"/>
</dbReference>
<dbReference type="PANTHER" id="PTHR47810:SF1">
    <property type="entry name" value="DNA LIGASE B"/>
    <property type="match status" value="1"/>
</dbReference>
<dbReference type="GO" id="GO:0006260">
    <property type="term" value="P:DNA replication"/>
    <property type="evidence" value="ECO:0007669"/>
    <property type="project" value="UniProtKB-KW"/>
</dbReference>
<dbReference type="RefSeq" id="WP_163111734.1">
    <property type="nucleotide sequence ID" value="NZ_JAAAWP010000005.1"/>
</dbReference>
<dbReference type="NCBIfam" id="NF006592">
    <property type="entry name" value="PRK09125.1"/>
    <property type="match status" value="1"/>
</dbReference>
<dbReference type="SUPFAM" id="SSF56091">
    <property type="entry name" value="DNA ligase/mRNA capping enzyme, catalytic domain"/>
    <property type="match status" value="1"/>
</dbReference>
<evidence type="ECO:0000259" key="9">
    <source>
        <dbReference type="Pfam" id="PF14743"/>
    </source>
</evidence>
<dbReference type="EMBL" id="JAAAWP010000005">
    <property type="protein sequence ID" value="NDW21811.1"/>
    <property type="molecule type" value="Genomic_DNA"/>
</dbReference>
<dbReference type="GO" id="GO:0006310">
    <property type="term" value="P:DNA recombination"/>
    <property type="evidence" value="ECO:0007669"/>
    <property type="project" value="InterPro"/>
</dbReference>
<evidence type="ECO:0000259" key="8">
    <source>
        <dbReference type="Pfam" id="PF01068"/>
    </source>
</evidence>
<keyword evidence="5" id="KW-0234">DNA repair</keyword>
<dbReference type="Gene3D" id="3.30.1490.70">
    <property type="match status" value="1"/>
</dbReference>
<feature type="domain" description="DNA ligase OB-like" evidence="9">
    <location>
        <begin position="217"/>
        <end position="282"/>
    </location>
</feature>
<dbReference type="GO" id="GO:0003910">
    <property type="term" value="F:DNA ligase (ATP) activity"/>
    <property type="evidence" value="ECO:0007669"/>
    <property type="project" value="UniProtKB-EC"/>
</dbReference>
<dbReference type="Gene3D" id="3.30.470.30">
    <property type="entry name" value="DNA ligase/mRNA capping enzyme"/>
    <property type="match status" value="1"/>
</dbReference>
<protein>
    <submittedName>
        <fullName evidence="10">DNA ligase</fullName>
    </submittedName>
</protein>
<dbReference type="CDD" id="cd07896">
    <property type="entry name" value="Adenylation_kDNA_ligase_like"/>
    <property type="match status" value="1"/>
</dbReference>
<gene>
    <name evidence="10" type="ORF">GTW09_09795</name>
</gene>
<dbReference type="InterPro" id="IPR012340">
    <property type="entry name" value="NA-bd_OB-fold"/>
</dbReference>
<dbReference type="CDD" id="cd08041">
    <property type="entry name" value="OBF_kDNA_ligase_like"/>
    <property type="match status" value="1"/>
</dbReference>
<dbReference type="InterPro" id="IPR029319">
    <property type="entry name" value="DNA_ligase_OB"/>
</dbReference>
<evidence type="ECO:0000256" key="1">
    <source>
        <dbReference type="ARBA" id="ARBA00001968"/>
    </source>
</evidence>
<evidence type="ECO:0000313" key="11">
    <source>
        <dbReference type="Proteomes" id="UP000478837"/>
    </source>
</evidence>
<keyword evidence="11" id="KW-1185">Reference proteome</keyword>
<dbReference type="Pfam" id="PF14743">
    <property type="entry name" value="DNA_ligase_OB_2"/>
    <property type="match status" value="1"/>
</dbReference>
<feature type="domain" description="ATP-dependent DNA ligase family profile" evidence="8">
    <location>
        <begin position="32"/>
        <end position="203"/>
    </location>
</feature>
<dbReference type="Pfam" id="PF01068">
    <property type="entry name" value="DNA_ligase_A_M"/>
    <property type="match status" value="1"/>
</dbReference>
<keyword evidence="2 10" id="KW-0436">Ligase</keyword>
<dbReference type="PANTHER" id="PTHR47810">
    <property type="entry name" value="DNA LIGASE"/>
    <property type="match status" value="1"/>
</dbReference>